<dbReference type="SUPFAM" id="SSF110324">
    <property type="entry name" value="Ribosomal L27 protein-like"/>
    <property type="match status" value="1"/>
</dbReference>
<dbReference type="SUPFAM" id="SSF50249">
    <property type="entry name" value="Nucleic acid-binding proteins"/>
    <property type="match status" value="1"/>
</dbReference>
<evidence type="ECO:0000313" key="8">
    <source>
        <dbReference type="EMBL" id="KAK7470650.1"/>
    </source>
</evidence>
<evidence type="ECO:0000256" key="2">
    <source>
        <dbReference type="ARBA" id="ARBA00009155"/>
    </source>
</evidence>
<comment type="subcellular location">
    <subcellularLocation>
        <location evidence="1">Nucleus</location>
    </subcellularLocation>
</comment>
<comment type="caution">
    <text evidence="8">The sequence shown here is derived from an EMBL/GenBank/DDBJ whole genome shotgun (WGS) entry which is preliminary data.</text>
</comment>
<dbReference type="InterPro" id="IPR004088">
    <property type="entry name" value="KH_dom_type_1"/>
</dbReference>
<proteinExistence type="inferred from homology"/>
<keyword evidence="4" id="KW-0694">RNA-binding</keyword>
<dbReference type="InterPro" id="IPR048565">
    <property type="entry name" value="S1_RRP4"/>
</dbReference>
<keyword evidence="9" id="KW-1185">Reference proteome</keyword>
<feature type="domain" description="Exosome complex component N-terminal" evidence="5">
    <location>
        <begin position="42"/>
        <end position="78"/>
    </location>
</feature>
<dbReference type="Pfam" id="PF21266">
    <property type="entry name" value="S1_RRP4"/>
    <property type="match status" value="1"/>
</dbReference>
<feature type="domain" description="RRP4 S1" evidence="7">
    <location>
        <begin position="90"/>
        <end position="161"/>
    </location>
</feature>
<dbReference type="Pfam" id="PF15985">
    <property type="entry name" value="KH_6"/>
    <property type="match status" value="1"/>
</dbReference>
<dbReference type="CDD" id="cd22525">
    <property type="entry name" value="KH-I_Rrp4_eukar"/>
    <property type="match status" value="1"/>
</dbReference>
<dbReference type="InterPro" id="IPR036612">
    <property type="entry name" value="KH_dom_type_1_sf"/>
</dbReference>
<dbReference type="PANTHER" id="PTHR21321">
    <property type="entry name" value="PNAS-3 RELATED"/>
    <property type="match status" value="1"/>
</dbReference>
<dbReference type="EMBL" id="JBANRG010000002">
    <property type="protein sequence ID" value="KAK7470650.1"/>
    <property type="molecule type" value="Genomic_DNA"/>
</dbReference>
<evidence type="ECO:0000256" key="3">
    <source>
        <dbReference type="ARBA" id="ARBA00022835"/>
    </source>
</evidence>
<dbReference type="Gene3D" id="2.40.50.140">
    <property type="entry name" value="Nucleic acid-binding proteins"/>
    <property type="match status" value="1"/>
</dbReference>
<evidence type="ECO:0000256" key="4">
    <source>
        <dbReference type="ARBA" id="ARBA00022884"/>
    </source>
</evidence>
<dbReference type="CDD" id="cd05789">
    <property type="entry name" value="S1_Rrp4"/>
    <property type="match status" value="1"/>
</dbReference>
<dbReference type="Proteomes" id="UP001498398">
    <property type="component" value="Unassembled WGS sequence"/>
</dbReference>
<dbReference type="SUPFAM" id="SSF54791">
    <property type="entry name" value="Eukaryotic type KH-domain (KH-domain type I)"/>
    <property type="match status" value="1"/>
</dbReference>
<name>A0ABR1K3G4_9AGAR</name>
<feature type="domain" description="K Homology" evidence="6">
    <location>
        <begin position="184"/>
        <end position="224"/>
    </location>
</feature>
<dbReference type="InterPro" id="IPR026699">
    <property type="entry name" value="Exosome_RNA_bind1/RRP40/RRP4"/>
</dbReference>
<dbReference type="PANTHER" id="PTHR21321:SF4">
    <property type="entry name" value="EXOSOME COMPLEX COMPONENT RRP4"/>
    <property type="match status" value="1"/>
</dbReference>
<dbReference type="Pfam" id="PF14382">
    <property type="entry name" value="ECR1_N"/>
    <property type="match status" value="1"/>
</dbReference>
<organism evidence="8 9">
    <name type="scientific">Marasmiellus scandens</name>
    <dbReference type="NCBI Taxonomy" id="2682957"/>
    <lineage>
        <taxon>Eukaryota</taxon>
        <taxon>Fungi</taxon>
        <taxon>Dikarya</taxon>
        <taxon>Basidiomycota</taxon>
        <taxon>Agaricomycotina</taxon>
        <taxon>Agaricomycetes</taxon>
        <taxon>Agaricomycetidae</taxon>
        <taxon>Agaricales</taxon>
        <taxon>Marasmiineae</taxon>
        <taxon>Omphalotaceae</taxon>
        <taxon>Marasmiellus</taxon>
    </lineage>
</organism>
<accession>A0ABR1K3G4</accession>
<evidence type="ECO:0000259" key="5">
    <source>
        <dbReference type="Pfam" id="PF14382"/>
    </source>
</evidence>
<keyword evidence="3" id="KW-0271">Exosome</keyword>
<comment type="similarity">
    <text evidence="2">Belongs to the RRP4 family.</text>
</comment>
<protein>
    <submittedName>
        <fullName evidence="8">Exosome complex component rrp4</fullName>
    </submittedName>
</protein>
<evidence type="ECO:0000259" key="7">
    <source>
        <dbReference type="Pfam" id="PF21266"/>
    </source>
</evidence>
<dbReference type="InterPro" id="IPR025721">
    <property type="entry name" value="Exosome_cplx_N_dom"/>
</dbReference>
<evidence type="ECO:0000313" key="9">
    <source>
        <dbReference type="Proteomes" id="UP001498398"/>
    </source>
</evidence>
<evidence type="ECO:0000256" key="1">
    <source>
        <dbReference type="ARBA" id="ARBA00004123"/>
    </source>
</evidence>
<reference evidence="8 9" key="1">
    <citation type="submission" date="2024-01" db="EMBL/GenBank/DDBJ databases">
        <title>A draft genome for the cacao thread blight pathogen Marasmiellus scandens.</title>
        <authorList>
            <person name="Baruah I.K."/>
            <person name="Leung J."/>
            <person name="Bukari Y."/>
            <person name="Amoako-Attah I."/>
            <person name="Meinhardt L.W."/>
            <person name="Bailey B.A."/>
            <person name="Cohen S.P."/>
        </authorList>
    </citation>
    <scope>NUCLEOTIDE SEQUENCE [LARGE SCALE GENOMIC DNA]</scope>
    <source>
        <strain evidence="8 9">GH-19</strain>
    </source>
</reference>
<dbReference type="Gene3D" id="2.40.50.100">
    <property type="match status" value="1"/>
</dbReference>
<gene>
    <name evidence="8" type="primary">rrp4</name>
    <name evidence="8" type="ORF">VKT23_002073</name>
</gene>
<evidence type="ECO:0000259" key="6">
    <source>
        <dbReference type="Pfam" id="PF15985"/>
    </source>
</evidence>
<dbReference type="InterPro" id="IPR012340">
    <property type="entry name" value="NA-bd_OB-fold"/>
</dbReference>
<sequence length="312" mass="34923">MIEFTSFRQKPETLSVKHPEDVDMMDLDEDEDFLEIGSSKITYPGEYLTSSQAFMRGHGTYVDNEEVIASVAGTVERVNKLVTVRAVRTRYNPEVGDLVVGRITEVQPRRWKVDANSRQDAALMLASVNLPGGVQRRKLESDELQMRTFFEEGDLLVAEVQAFFPDGTMSLHTRSLSYGKLRNGQLVTVPPILVRRLKSHFISLPCGVDLILGLNGYVWVSKHVKESEREGEEGFDAEAVYSNQNDQIDDSTRTAISRVTNIITVLASHSVPLSDTVLLEAYEWSIEQETDVKNLLQDEIGEALVTSITARG</sequence>